<organism evidence="8 9">
    <name type="scientific">Hymenobacter nitidus</name>
    <dbReference type="NCBI Taxonomy" id="2880929"/>
    <lineage>
        <taxon>Bacteria</taxon>
        <taxon>Pseudomonadati</taxon>
        <taxon>Bacteroidota</taxon>
        <taxon>Cytophagia</taxon>
        <taxon>Cytophagales</taxon>
        <taxon>Hymenobacteraceae</taxon>
        <taxon>Hymenobacter</taxon>
    </lineage>
</organism>
<dbReference type="InterPro" id="IPR033131">
    <property type="entry name" value="Pectinesterase_Asp_AS"/>
</dbReference>
<feature type="active site" evidence="4">
    <location>
        <position position="196"/>
    </location>
</feature>
<dbReference type="Pfam" id="PF01095">
    <property type="entry name" value="Pectinesterase"/>
    <property type="match status" value="1"/>
</dbReference>
<dbReference type="PANTHER" id="PTHR31321:SF57">
    <property type="entry name" value="PECTINESTERASE 53-RELATED"/>
    <property type="match status" value="1"/>
</dbReference>
<sequence>MTSIRTHSGASTPGCRHWLALCFLLAALILSSAAQAQTYDAIVAKDGSGTFRTVQAAVDAAPTGRTIAYTIYIKNGKYKEKINVPANKPFLQFIGQSVANTILTFDDFSGKPMPGGGTYGTSNSASVTINAPDFSALNLTFENTTGDAPQALAINVNADRAVFKNCRFLGGQDTVLANGNGLRQYFRDCYIDGTVDFIFGSSRAVFERCIVYAKTRQDGLSGSYITAANTQPGQAFGYVFRSCTIPANRGTTSYVLGRPWQNSTGSSPLAENKVVWLKTTMATGIIKPEGWQVWDAGTNTALITYAEYNSRKFDGRPINVSQRAPWSKQYTAADTAQYTVANLFGTWDPCAVAPGVCTRFTPDIAVTNLRATKGATTATFTWNMAWAVNQATFEVFRSTTRKGTYAKVGTDIVAPNDTTYNFQASDALPAAGGAYYYYIRASKAGLATQITDTLEVSRVPTIGTTGSLGTFAQYANGPSAARTYLLTGENLTVNVTVTPPAGYEISPNGGTNWYTPTTPLVLTATNNAIPNTTISVRLNAAAAGTYAGNITHSSTGAATVAVPVSGTKVNTTAPVSERLQMWSLRVSAQDSAAVRSPRVAASTPTLRRLYVSNGTTVATVPAYSARYGQAFGASTNGDGSWGTAAPVAGPGGNLNRRFYEQFTITATGGPARIDSVLLWSAFFNTNSNTRLAVVYSRTGFTTADSTDVSGGMGPAGALNSTANGAFATPIVLNNQNTGTNQNYRLALAGASGVPLAAGQTLTIRMYWSCGSGSSGRYGLLRDVQVKGEALTITSTHAAAALAAGLAVYPNPAQQQLTLTHPKAGADAAVTVYSFDGRRVAGFSPRPGAEQTPLTLESLAKGTYLLRYSSGRESLTTKFIRN</sequence>
<feature type="chain" id="PRO_5046310431" evidence="5">
    <location>
        <begin position="37"/>
        <end position="881"/>
    </location>
</feature>
<dbReference type="NCBIfam" id="TIGR04183">
    <property type="entry name" value="Por_Secre_tail"/>
    <property type="match status" value="1"/>
</dbReference>
<dbReference type="Gene3D" id="2.160.20.10">
    <property type="entry name" value="Single-stranded right-handed beta-helix, Pectin lyase-like"/>
    <property type="match status" value="1"/>
</dbReference>
<dbReference type="RefSeq" id="WP_226189377.1">
    <property type="nucleotide sequence ID" value="NZ_JAJADQ010000012.1"/>
</dbReference>
<dbReference type="Proteomes" id="UP001165297">
    <property type="component" value="Unassembled WGS sequence"/>
</dbReference>
<accession>A0ABS8AHX8</accession>
<evidence type="ECO:0000256" key="3">
    <source>
        <dbReference type="ARBA" id="ARBA00023085"/>
    </source>
</evidence>
<reference evidence="8" key="1">
    <citation type="submission" date="2021-10" db="EMBL/GenBank/DDBJ databases">
        <authorList>
            <person name="Dean J.D."/>
            <person name="Kim M.K."/>
            <person name="Newey C.N."/>
            <person name="Stoker T.S."/>
            <person name="Thompson D.W."/>
            <person name="Grose J.H."/>
        </authorList>
    </citation>
    <scope>NUCLEOTIDE SEQUENCE</scope>
    <source>
        <strain evidence="8">BT635</strain>
    </source>
</reference>
<feature type="signal peptide" evidence="5">
    <location>
        <begin position="1"/>
        <end position="36"/>
    </location>
</feature>
<evidence type="ECO:0000256" key="4">
    <source>
        <dbReference type="PROSITE-ProRule" id="PRU10040"/>
    </source>
</evidence>
<dbReference type="InterPro" id="IPR012334">
    <property type="entry name" value="Pectin_lyas_fold"/>
</dbReference>
<dbReference type="InterPro" id="IPR026444">
    <property type="entry name" value="Secre_tail"/>
</dbReference>
<dbReference type="Pfam" id="PF18962">
    <property type="entry name" value="Por_Secre_tail"/>
    <property type="match status" value="1"/>
</dbReference>
<name>A0ABS8AHX8_9BACT</name>
<evidence type="ECO:0000259" key="7">
    <source>
        <dbReference type="Pfam" id="PF18962"/>
    </source>
</evidence>
<dbReference type="InterPro" id="IPR013783">
    <property type="entry name" value="Ig-like_fold"/>
</dbReference>
<dbReference type="Gene3D" id="2.60.40.10">
    <property type="entry name" value="Immunoglobulins"/>
    <property type="match status" value="1"/>
</dbReference>
<dbReference type="SUPFAM" id="SSF51126">
    <property type="entry name" value="Pectin lyase-like"/>
    <property type="match status" value="1"/>
</dbReference>
<proteinExistence type="inferred from homology"/>
<evidence type="ECO:0000256" key="1">
    <source>
        <dbReference type="ARBA" id="ARBA00008891"/>
    </source>
</evidence>
<protein>
    <submittedName>
        <fullName evidence="8">T9SS type A sorting domain-containing protein</fullName>
    </submittedName>
</protein>
<dbReference type="PANTHER" id="PTHR31321">
    <property type="entry name" value="ACYL-COA THIOESTER HYDROLASE YBHC-RELATED"/>
    <property type="match status" value="1"/>
</dbReference>
<evidence type="ECO:0000259" key="6">
    <source>
        <dbReference type="Pfam" id="PF01095"/>
    </source>
</evidence>
<evidence type="ECO:0000256" key="2">
    <source>
        <dbReference type="ARBA" id="ARBA00022801"/>
    </source>
</evidence>
<keyword evidence="5" id="KW-0732">Signal</keyword>
<dbReference type="InterPro" id="IPR000070">
    <property type="entry name" value="Pectinesterase_cat"/>
</dbReference>
<keyword evidence="2" id="KW-0378">Hydrolase</keyword>
<keyword evidence="3" id="KW-0063">Aspartyl esterase</keyword>
<dbReference type="InterPro" id="IPR011050">
    <property type="entry name" value="Pectin_lyase_fold/virulence"/>
</dbReference>
<feature type="domain" description="Pectinesterase catalytic" evidence="6">
    <location>
        <begin position="40"/>
        <end position="343"/>
    </location>
</feature>
<feature type="domain" description="Secretion system C-terminal sorting" evidence="7">
    <location>
        <begin position="807"/>
        <end position="879"/>
    </location>
</feature>
<gene>
    <name evidence="8" type="ORF">LGH70_19930</name>
</gene>
<keyword evidence="9" id="KW-1185">Reference proteome</keyword>
<evidence type="ECO:0000313" key="8">
    <source>
        <dbReference type="EMBL" id="MCB2379876.1"/>
    </source>
</evidence>
<evidence type="ECO:0000313" key="9">
    <source>
        <dbReference type="Proteomes" id="UP001165297"/>
    </source>
</evidence>
<evidence type="ECO:0000256" key="5">
    <source>
        <dbReference type="SAM" id="SignalP"/>
    </source>
</evidence>
<dbReference type="EMBL" id="JAJADQ010000012">
    <property type="protein sequence ID" value="MCB2379876.1"/>
    <property type="molecule type" value="Genomic_DNA"/>
</dbReference>
<comment type="caution">
    <text evidence="8">The sequence shown here is derived from an EMBL/GenBank/DDBJ whole genome shotgun (WGS) entry which is preliminary data.</text>
</comment>
<dbReference type="PROSITE" id="PS00503">
    <property type="entry name" value="PECTINESTERASE_2"/>
    <property type="match status" value="1"/>
</dbReference>
<comment type="similarity">
    <text evidence="1">Belongs to the pectinesterase family.</text>
</comment>